<accession>A0A5R9G636</accession>
<feature type="region of interest" description="Disordered" evidence="1">
    <location>
        <begin position="72"/>
        <end position="94"/>
    </location>
</feature>
<sequence>MYEKGDETLIQRLKRYYEDYRLSEDPDASFRDACAALSLSVIDTVGELADRDDCSAIRNVLREYREIRSSIGGSNDSVKERLERELRERASQPV</sequence>
<gene>
    <name evidence="2" type="ORF">FE782_24585</name>
</gene>
<proteinExistence type="predicted"/>
<dbReference type="OrthoDB" id="2661861at2"/>
<organism evidence="2 3">
    <name type="scientific">Paenibacillus antri</name>
    <dbReference type="NCBI Taxonomy" id="2582848"/>
    <lineage>
        <taxon>Bacteria</taxon>
        <taxon>Bacillati</taxon>
        <taxon>Bacillota</taxon>
        <taxon>Bacilli</taxon>
        <taxon>Bacillales</taxon>
        <taxon>Paenibacillaceae</taxon>
        <taxon>Paenibacillus</taxon>
    </lineage>
</organism>
<dbReference type="AlphaFoldDB" id="A0A5R9G636"/>
<name>A0A5R9G636_9BACL</name>
<reference evidence="2 3" key="1">
    <citation type="submission" date="2019-05" db="EMBL/GenBank/DDBJ databases">
        <authorList>
            <person name="Narsing Rao M.P."/>
            <person name="Li W.J."/>
        </authorList>
    </citation>
    <scope>NUCLEOTIDE SEQUENCE [LARGE SCALE GENOMIC DNA]</scope>
    <source>
        <strain evidence="2 3">SYSU_K30003</strain>
    </source>
</reference>
<evidence type="ECO:0000256" key="1">
    <source>
        <dbReference type="SAM" id="MobiDB-lite"/>
    </source>
</evidence>
<evidence type="ECO:0000313" key="3">
    <source>
        <dbReference type="Proteomes" id="UP000309676"/>
    </source>
</evidence>
<dbReference type="EMBL" id="VCIW01000020">
    <property type="protein sequence ID" value="TLS49570.1"/>
    <property type="molecule type" value="Genomic_DNA"/>
</dbReference>
<dbReference type="RefSeq" id="WP_138197013.1">
    <property type="nucleotide sequence ID" value="NZ_VCIW01000020.1"/>
</dbReference>
<evidence type="ECO:0000313" key="2">
    <source>
        <dbReference type="EMBL" id="TLS49570.1"/>
    </source>
</evidence>
<dbReference type="Proteomes" id="UP000309676">
    <property type="component" value="Unassembled WGS sequence"/>
</dbReference>
<protein>
    <submittedName>
        <fullName evidence="2">Uncharacterized protein</fullName>
    </submittedName>
</protein>
<feature type="compositionally biased region" description="Basic and acidic residues" evidence="1">
    <location>
        <begin position="77"/>
        <end position="94"/>
    </location>
</feature>
<comment type="caution">
    <text evidence="2">The sequence shown here is derived from an EMBL/GenBank/DDBJ whole genome shotgun (WGS) entry which is preliminary data.</text>
</comment>
<keyword evidence="3" id="KW-1185">Reference proteome</keyword>